<accession>A0A0N4XQE0</accession>
<dbReference type="Proteomes" id="UP000271162">
    <property type="component" value="Unassembled WGS sequence"/>
</dbReference>
<organism evidence="3">
    <name type="scientific">Nippostrongylus brasiliensis</name>
    <name type="common">Rat hookworm</name>
    <dbReference type="NCBI Taxonomy" id="27835"/>
    <lineage>
        <taxon>Eukaryota</taxon>
        <taxon>Metazoa</taxon>
        <taxon>Ecdysozoa</taxon>
        <taxon>Nematoda</taxon>
        <taxon>Chromadorea</taxon>
        <taxon>Rhabditida</taxon>
        <taxon>Rhabditina</taxon>
        <taxon>Rhabditomorpha</taxon>
        <taxon>Strongyloidea</taxon>
        <taxon>Heligmosomidae</taxon>
        <taxon>Nippostrongylus</taxon>
    </lineage>
</organism>
<dbReference type="EMBL" id="UYSL01009520">
    <property type="protein sequence ID" value="VDL68334.1"/>
    <property type="molecule type" value="Genomic_DNA"/>
</dbReference>
<reference evidence="3" key="1">
    <citation type="submission" date="2017-02" db="UniProtKB">
        <authorList>
            <consortium name="WormBaseParasite"/>
        </authorList>
    </citation>
    <scope>IDENTIFICATION</scope>
</reference>
<gene>
    <name evidence="1" type="ORF">NBR_LOCUS4745</name>
</gene>
<evidence type="ECO:0000313" key="3">
    <source>
        <dbReference type="WBParaSite" id="NBR_0000474201-mRNA-1"/>
    </source>
</evidence>
<reference evidence="1 2" key="2">
    <citation type="submission" date="2018-11" db="EMBL/GenBank/DDBJ databases">
        <authorList>
            <consortium name="Pathogen Informatics"/>
        </authorList>
    </citation>
    <scope>NUCLEOTIDE SEQUENCE [LARGE SCALE GENOMIC DNA]</scope>
</reference>
<evidence type="ECO:0000313" key="2">
    <source>
        <dbReference type="Proteomes" id="UP000271162"/>
    </source>
</evidence>
<evidence type="ECO:0000313" key="1">
    <source>
        <dbReference type="EMBL" id="VDL68334.1"/>
    </source>
</evidence>
<dbReference type="AlphaFoldDB" id="A0A0N4XQE0"/>
<proteinExistence type="predicted"/>
<sequence length="31" mass="3578">MNALHYFLDIVFEDAEAVKLLDKQILKGVPF</sequence>
<keyword evidence="2" id="KW-1185">Reference proteome</keyword>
<dbReference type="WBParaSite" id="NBR_0000474201-mRNA-1">
    <property type="protein sequence ID" value="NBR_0000474201-mRNA-1"/>
    <property type="gene ID" value="NBR_0000474201"/>
</dbReference>
<name>A0A0N4XQE0_NIPBR</name>
<protein>
    <submittedName>
        <fullName evidence="3">Type II toxin-antitoxin system VapC family toxin</fullName>
    </submittedName>
</protein>